<dbReference type="PANTHER" id="PTHR10957">
    <property type="entry name" value="RAP1 GTPASE-GDP DISSOCIATION STIMULATOR 1"/>
    <property type="match status" value="1"/>
</dbReference>
<name>A0A8D8V930_9HEMI</name>
<dbReference type="EMBL" id="HBUF01013333">
    <property type="protein sequence ID" value="CAG6608830.1"/>
    <property type="molecule type" value="Transcribed_RNA"/>
</dbReference>
<dbReference type="SUPFAM" id="SSF48371">
    <property type="entry name" value="ARM repeat"/>
    <property type="match status" value="2"/>
</dbReference>
<dbReference type="InterPro" id="IPR016024">
    <property type="entry name" value="ARM-type_fold"/>
</dbReference>
<dbReference type="InterPro" id="IPR040144">
    <property type="entry name" value="RAP1GDS1"/>
</dbReference>
<dbReference type="GO" id="GO:0005783">
    <property type="term" value="C:endoplasmic reticulum"/>
    <property type="evidence" value="ECO:0007669"/>
    <property type="project" value="UniProtKB-SubCell"/>
</dbReference>
<dbReference type="EMBL" id="HBUF01263108">
    <property type="protein sequence ID" value="CAG6683449.1"/>
    <property type="molecule type" value="Transcribed_RNA"/>
</dbReference>
<dbReference type="Gene3D" id="1.25.10.10">
    <property type="entry name" value="Leucine-rich Repeat Variant"/>
    <property type="match status" value="2"/>
</dbReference>
<dbReference type="GO" id="GO:0005085">
    <property type="term" value="F:guanyl-nucleotide exchange factor activity"/>
    <property type="evidence" value="ECO:0007669"/>
    <property type="project" value="InterPro"/>
</dbReference>
<dbReference type="GO" id="GO:0005739">
    <property type="term" value="C:mitochondrion"/>
    <property type="evidence" value="ECO:0007669"/>
    <property type="project" value="UniProtKB-SubCell"/>
</dbReference>
<dbReference type="EMBL" id="HBUF01359922">
    <property type="protein sequence ID" value="CAG6720128.1"/>
    <property type="molecule type" value="Transcribed_RNA"/>
</dbReference>
<evidence type="ECO:0000313" key="7">
    <source>
        <dbReference type="EMBL" id="CAG6720128.1"/>
    </source>
</evidence>
<dbReference type="EMBL" id="HBUF01013332">
    <property type="protein sequence ID" value="CAG6608829.1"/>
    <property type="molecule type" value="Transcribed_RNA"/>
</dbReference>
<dbReference type="SMART" id="SM00185">
    <property type="entry name" value="ARM"/>
    <property type="match status" value="5"/>
</dbReference>
<protein>
    <submittedName>
        <fullName evidence="7">Rap1 GTPase-GDP dissociation stimulator 1-B</fullName>
    </submittedName>
</protein>
<proteinExistence type="predicted"/>
<dbReference type="GO" id="GO:0005829">
    <property type="term" value="C:cytosol"/>
    <property type="evidence" value="ECO:0007669"/>
    <property type="project" value="UniProtKB-SubCell"/>
</dbReference>
<keyword evidence="5" id="KW-0256">Endoplasmic reticulum</keyword>
<evidence type="ECO:0000256" key="2">
    <source>
        <dbReference type="ARBA" id="ARBA00004240"/>
    </source>
</evidence>
<dbReference type="FunFam" id="1.25.10.10:FF:000369">
    <property type="entry name" value="Vimar"/>
    <property type="match status" value="1"/>
</dbReference>
<sequence>MAESEVEVEELIKKLQISSSNINADDVAATLNHLKDILENLEGEFDLNDILKCFTDLLAWNNQEIQAKTAAVIGVFSRGNYGRKVCCNPQLVALLVNLLKQNCGKEDNENVQILNECCRALVNICYENSTGQKYVIDNDGVDVTIKVLQFSIFLSNDDLSCLLRSRVTGLLLNLLTDQEQLYPKVIELGTLDTLSSILENGVLNKDLEQAAMHCMIIINFLTESTPGDLLMNERLCKAVVKILDQSTHGELSELCVELLHSVAANDCVGLYLARSGLGELLMSLLERHGEALDLDEVRNLVKMACDVIIHILNGDEAMTILYADGKGKVFQGMMDWLDSSDEYIMTTGVLAMANFAHSDKHSIQLVKLGVARKLLSILSRNNTSESDIRLQHALLCGLRNLVIPAENKAIVLDEGLLDVILPMTNVPTFPVVFKLLGTLRIVIDGQENVACKLGTMSDLICKVVEWTKTEDHLGVQAEGCRLLAWIIKNSRDREVMGTMVQCGAVPPLVNMITAEHQVMQTEALLSISLITIMRLADAEQSLLESRIGEQLNELLTRNLAREIFANILTLVGQLMSSNELKIHLREVAINRALSTFVSSNDKLMDLRDHVARLSSMLETY</sequence>
<dbReference type="AlphaFoldDB" id="A0A8D8V930"/>
<comment type="subcellular location">
    <subcellularLocation>
        <location evidence="3">Cytoplasm</location>
        <location evidence="3">Cytosol</location>
    </subcellularLocation>
    <subcellularLocation>
        <location evidence="2">Endoplasmic reticulum</location>
    </subcellularLocation>
    <subcellularLocation>
        <location evidence="1">Mitochondrion</location>
    </subcellularLocation>
</comment>
<organism evidence="7">
    <name type="scientific">Cacopsylla melanoneura</name>
    <dbReference type="NCBI Taxonomy" id="428564"/>
    <lineage>
        <taxon>Eukaryota</taxon>
        <taxon>Metazoa</taxon>
        <taxon>Ecdysozoa</taxon>
        <taxon>Arthropoda</taxon>
        <taxon>Hexapoda</taxon>
        <taxon>Insecta</taxon>
        <taxon>Pterygota</taxon>
        <taxon>Neoptera</taxon>
        <taxon>Paraneoptera</taxon>
        <taxon>Hemiptera</taxon>
        <taxon>Sternorrhyncha</taxon>
        <taxon>Psylloidea</taxon>
        <taxon>Psyllidae</taxon>
        <taxon>Psyllinae</taxon>
        <taxon>Cacopsylla</taxon>
    </lineage>
</organism>
<dbReference type="InterPro" id="IPR011989">
    <property type="entry name" value="ARM-like"/>
</dbReference>
<keyword evidence="6" id="KW-0496">Mitochondrion</keyword>
<dbReference type="InterPro" id="IPR000225">
    <property type="entry name" value="Armadillo"/>
</dbReference>
<evidence type="ECO:0000256" key="6">
    <source>
        <dbReference type="ARBA" id="ARBA00023128"/>
    </source>
</evidence>
<dbReference type="EMBL" id="HBUF01534509">
    <property type="protein sequence ID" value="CAG6752821.1"/>
    <property type="molecule type" value="Transcribed_RNA"/>
</dbReference>
<evidence type="ECO:0000256" key="4">
    <source>
        <dbReference type="ARBA" id="ARBA00022490"/>
    </source>
</evidence>
<evidence type="ECO:0000256" key="1">
    <source>
        <dbReference type="ARBA" id="ARBA00004173"/>
    </source>
</evidence>
<dbReference type="EMBL" id="HBUF01263109">
    <property type="protein sequence ID" value="CAG6683451.1"/>
    <property type="molecule type" value="Transcribed_RNA"/>
</dbReference>
<dbReference type="EMBL" id="HBUF01359921">
    <property type="protein sequence ID" value="CAG6720127.1"/>
    <property type="molecule type" value="Transcribed_RNA"/>
</dbReference>
<keyword evidence="4" id="KW-0963">Cytoplasm</keyword>
<accession>A0A8D8V930</accession>
<evidence type="ECO:0000256" key="3">
    <source>
        <dbReference type="ARBA" id="ARBA00004514"/>
    </source>
</evidence>
<evidence type="ECO:0000256" key="5">
    <source>
        <dbReference type="ARBA" id="ARBA00022824"/>
    </source>
</evidence>
<reference evidence="7" key="1">
    <citation type="submission" date="2021-05" db="EMBL/GenBank/DDBJ databases">
        <authorList>
            <person name="Alioto T."/>
            <person name="Alioto T."/>
            <person name="Gomez Garrido J."/>
        </authorList>
    </citation>
    <scope>NUCLEOTIDE SEQUENCE</scope>
</reference>
<dbReference type="EMBL" id="HBUF01534510">
    <property type="protein sequence ID" value="CAG6752822.1"/>
    <property type="molecule type" value="Transcribed_RNA"/>
</dbReference>
<dbReference type="EMBL" id="HBUF01359920">
    <property type="protein sequence ID" value="CAG6720126.1"/>
    <property type="molecule type" value="Transcribed_RNA"/>
</dbReference>
<dbReference type="Pfam" id="PF00514">
    <property type="entry name" value="Arm"/>
    <property type="match status" value="1"/>
</dbReference>